<gene>
    <name evidence="1" type="ORF">CA13_00170</name>
</gene>
<dbReference type="RefSeq" id="WP_419193736.1">
    <property type="nucleotide sequence ID" value="NZ_SJPJ01000001.1"/>
</dbReference>
<protein>
    <submittedName>
        <fullName evidence="1">Uncharacterized protein</fullName>
    </submittedName>
</protein>
<accession>A0A5C5YUY0</accession>
<evidence type="ECO:0000313" key="2">
    <source>
        <dbReference type="Proteomes" id="UP000315010"/>
    </source>
</evidence>
<comment type="caution">
    <text evidence="1">The sequence shown here is derived from an EMBL/GenBank/DDBJ whole genome shotgun (WGS) entry which is preliminary data.</text>
</comment>
<sequence length="119" mass="13511">MLGEFRRSSDNQLAVTCSDVIEQLENASICWKNVVVGTVKNVGYDFPHCYGDFIPSSASHPFKELFQFLMGADAGGDPPFDQELLDEENWFVQRVDGEREKMTLPSIDYSDGTVDWRPR</sequence>
<reference evidence="1 2" key="1">
    <citation type="submission" date="2019-02" db="EMBL/GenBank/DDBJ databases">
        <title>Deep-cultivation of Planctomycetes and their phenomic and genomic characterization uncovers novel biology.</title>
        <authorList>
            <person name="Wiegand S."/>
            <person name="Jogler M."/>
            <person name="Boedeker C."/>
            <person name="Pinto D."/>
            <person name="Vollmers J."/>
            <person name="Rivas-Marin E."/>
            <person name="Kohn T."/>
            <person name="Peeters S.H."/>
            <person name="Heuer A."/>
            <person name="Rast P."/>
            <person name="Oberbeckmann S."/>
            <person name="Bunk B."/>
            <person name="Jeske O."/>
            <person name="Meyerdierks A."/>
            <person name="Storesund J.E."/>
            <person name="Kallscheuer N."/>
            <person name="Luecker S."/>
            <person name="Lage O.M."/>
            <person name="Pohl T."/>
            <person name="Merkel B.J."/>
            <person name="Hornburger P."/>
            <person name="Mueller R.-W."/>
            <person name="Bruemmer F."/>
            <person name="Labrenz M."/>
            <person name="Spormann A.M."/>
            <person name="Op Den Camp H."/>
            <person name="Overmann J."/>
            <person name="Amann R."/>
            <person name="Jetten M.S.M."/>
            <person name="Mascher T."/>
            <person name="Medema M.H."/>
            <person name="Devos D.P."/>
            <person name="Kaster A.-K."/>
            <person name="Ovreas L."/>
            <person name="Rohde M."/>
            <person name="Galperin M.Y."/>
            <person name="Jogler C."/>
        </authorList>
    </citation>
    <scope>NUCLEOTIDE SEQUENCE [LARGE SCALE GENOMIC DNA]</scope>
    <source>
        <strain evidence="1 2">CA13</strain>
    </source>
</reference>
<dbReference type="Proteomes" id="UP000315010">
    <property type="component" value="Unassembled WGS sequence"/>
</dbReference>
<proteinExistence type="predicted"/>
<dbReference type="EMBL" id="SJPJ01000001">
    <property type="protein sequence ID" value="TWT78621.1"/>
    <property type="molecule type" value="Genomic_DNA"/>
</dbReference>
<name>A0A5C5YUY0_9BACT</name>
<evidence type="ECO:0000313" key="1">
    <source>
        <dbReference type="EMBL" id="TWT78621.1"/>
    </source>
</evidence>
<keyword evidence="2" id="KW-1185">Reference proteome</keyword>
<organism evidence="1 2">
    <name type="scientific">Novipirellula herctigrandis</name>
    <dbReference type="NCBI Taxonomy" id="2527986"/>
    <lineage>
        <taxon>Bacteria</taxon>
        <taxon>Pseudomonadati</taxon>
        <taxon>Planctomycetota</taxon>
        <taxon>Planctomycetia</taxon>
        <taxon>Pirellulales</taxon>
        <taxon>Pirellulaceae</taxon>
        <taxon>Novipirellula</taxon>
    </lineage>
</organism>
<dbReference type="AlphaFoldDB" id="A0A5C5YUY0"/>